<name>A0A6A6DZ10_9PEZI</name>
<dbReference type="Gene3D" id="4.10.240.10">
    <property type="entry name" value="Zn(2)-C6 fungal-type DNA-binding domain"/>
    <property type="match status" value="1"/>
</dbReference>
<evidence type="ECO:0000313" key="10">
    <source>
        <dbReference type="EMBL" id="KAF2182876.1"/>
    </source>
</evidence>
<dbReference type="SMART" id="SM00066">
    <property type="entry name" value="GAL4"/>
    <property type="match status" value="1"/>
</dbReference>
<dbReference type="Proteomes" id="UP000800200">
    <property type="component" value="Unassembled WGS sequence"/>
</dbReference>
<dbReference type="EMBL" id="ML994646">
    <property type="protein sequence ID" value="KAF2182876.1"/>
    <property type="molecule type" value="Genomic_DNA"/>
</dbReference>
<feature type="compositionally biased region" description="Polar residues" evidence="7">
    <location>
        <begin position="1"/>
        <end position="10"/>
    </location>
</feature>
<dbReference type="GO" id="GO:0008270">
    <property type="term" value="F:zinc ion binding"/>
    <property type="evidence" value="ECO:0007669"/>
    <property type="project" value="InterPro"/>
</dbReference>
<sequence length="582" mass="66588">MIARESSMQAESKKSTLRRASTQRSRTGCFTCRRRRVKCDETHPHCQRCLKANVHCEGYAYSLPSKASLTSTTSNERRYRTIILPKVNAAPQLSNARLTGILLNETEVENRYLRYFQQETTCGFESTWDWTLWNRLVLQGSHHEPFIRYAVVAIGALHKSLRMSSPTGEESYTKTAQPMAKIHRDFAYLMYGKAVNKMQSAIEASSGPRHALIACLLIICFETHVGNRYRAATHALYGLQILQQWVVRNKLEHPEKPSVQSPSPAVVEDEIVEAFKNLDIQISTVSDGRTLETHRRLMEEDSHLVEWMPERFEHLNQARSYWNLVMRRTCHFIATTWSQTECASLAREFETKIPGSVIVTMGDTIHTTSWKVEDSLRTEQKRFSTEISLWLKAFDPLFLSTRRTGTASLRACVIATMLRIQALAAQITISGVLFTQEVLYDTFHPEFQEIVHLAGEIATARQRNSNFDFWGGSFLLDLGLVVPLFLVLLRCRDSLLRRQSIKILKSWQVECWWDPLMIAAIGQFMMEVEEQGMVDGFIPESSRAVLTAKSHCPPQRVFLVQCVQRTGGEDGGPVWTEKFITW</sequence>
<keyword evidence="1" id="KW-0479">Metal-binding</keyword>
<keyword evidence="3" id="KW-0805">Transcription regulation</keyword>
<accession>A0A6A6DZ10</accession>
<dbReference type="InterPro" id="IPR036864">
    <property type="entry name" value="Zn2-C6_fun-type_DNA-bd_sf"/>
</dbReference>
<keyword evidence="4" id="KW-0238">DNA-binding</keyword>
<evidence type="ECO:0000256" key="1">
    <source>
        <dbReference type="ARBA" id="ARBA00022723"/>
    </source>
</evidence>
<dbReference type="PANTHER" id="PTHR36206:SF4">
    <property type="entry name" value="HYPOTHETICAL CONSERVED PROTEIN (EUROFUNG)-RELATED"/>
    <property type="match status" value="1"/>
</dbReference>
<feature type="transmembrane region" description="Helical" evidence="8">
    <location>
        <begin position="469"/>
        <end position="489"/>
    </location>
</feature>
<reference evidence="10" key="1">
    <citation type="journal article" date="2020" name="Stud. Mycol.">
        <title>101 Dothideomycetes genomes: a test case for predicting lifestyles and emergence of pathogens.</title>
        <authorList>
            <person name="Haridas S."/>
            <person name="Albert R."/>
            <person name="Binder M."/>
            <person name="Bloem J."/>
            <person name="Labutti K."/>
            <person name="Salamov A."/>
            <person name="Andreopoulos B."/>
            <person name="Baker S."/>
            <person name="Barry K."/>
            <person name="Bills G."/>
            <person name="Bluhm B."/>
            <person name="Cannon C."/>
            <person name="Castanera R."/>
            <person name="Culley D."/>
            <person name="Daum C."/>
            <person name="Ezra D."/>
            <person name="Gonzalez J."/>
            <person name="Henrissat B."/>
            <person name="Kuo A."/>
            <person name="Liang C."/>
            <person name="Lipzen A."/>
            <person name="Lutzoni F."/>
            <person name="Magnuson J."/>
            <person name="Mondo S."/>
            <person name="Nolan M."/>
            <person name="Ohm R."/>
            <person name="Pangilinan J."/>
            <person name="Park H.-J."/>
            <person name="Ramirez L."/>
            <person name="Alfaro M."/>
            <person name="Sun H."/>
            <person name="Tritt A."/>
            <person name="Yoshinaga Y."/>
            <person name="Zwiers L.-H."/>
            <person name="Turgeon B."/>
            <person name="Goodwin S."/>
            <person name="Spatafora J."/>
            <person name="Crous P."/>
            <person name="Grigoriev I."/>
        </authorList>
    </citation>
    <scope>NUCLEOTIDE SEQUENCE</scope>
    <source>
        <strain evidence="10">CBS 207.26</strain>
    </source>
</reference>
<dbReference type="PROSITE" id="PS00463">
    <property type="entry name" value="ZN2_CY6_FUNGAL_1"/>
    <property type="match status" value="1"/>
</dbReference>
<dbReference type="OrthoDB" id="3172332at2759"/>
<dbReference type="GO" id="GO:0003677">
    <property type="term" value="F:DNA binding"/>
    <property type="evidence" value="ECO:0007669"/>
    <property type="project" value="UniProtKB-KW"/>
</dbReference>
<dbReference type="Pfam" id="PF00172">
    <property type="entry name" value="Zn_clus"/>
    <property type="match status" value="1"/>
</dbReference>
<evidence type="ECO:0000256" key="8">
    <source>
        <dbReference type="SAM" id="Phobius"/>
    </source>
</evidence>
<dbReference type="InterPro" id="IPR001138">
    <property type="entry name" value="Zn2Cys6_DnaBD"/>
</dbReference>
<keyword evidence="8" id="KW-1133">Transmembrane helix</keyword>
<dbReference type="PANTHER" id="PTHR36206">
    <property type="entry name" value="ASPERCRYPTIN BIOSYNTHESIS CLUSTER-SPECIFIC TRANSCRIPTION REGULATOR ATNN-RELATED"/>
    <property type="match status" value="1"/>
</dbReference>
<evidence type="ECO:0000256" key="2">
    <source>
        <dbReference type="ARBA" id="ARBA00022833"/>
    </source>
</evidence>
<keyword evidence="6" id="KW-0539">Nucleus</keyword>
<keyword evidence="8" id="KW-0472">Membrane</keyword>
<gene>
    <name evidence="10" type="ORF">K469DRAFT_222196</name>
</gene>
<keyword evidence="8" id="KW-0812">Transmembrane</keyword>
<dbReference type="Pfam" id="PF11951">
    <property type="entry name" value="Fungal_trans_2"/>
    <property type="match status" value="1"/>
</dbReference>
<dbReference type="GO" id="GO:0000981">
    <property type="term" value="F:DNA-binding transcription factor activity, RNA polymerase II-specific"/>
    <property type="evidence" value="ECO:0007669"/>
    <property type="project" value="InterPro"/>
</dbReference>
<evidence type="ECO:0000256" key="4">
    <source>
        <dbReference type="ARBA" id="ARBA00023125"/>
    </source>
</evidence>
<dbReference type="InterPro" id="IPR052360">
    <property type="entry name" value="Transcr_Regulatory_Proteins"/>
</dbReference>
<dbReference type="InterPro" id="IPR021858">
    <property type="entry name" value="Fun_TF"/>
</dbReference>
<evidence type="ECO:0000313" key="11">
    <source>
        <dbReference type="Proteomes" id="UP000800200"/>
    </source>
</evidence>
<protein>
    <recommendedName>
        <fullName evidence="9">Zn(2)-C6 fungal-type domain-containing protein</fullName>
    </recommendedName>
</protein>
<dbReference type="CDD" id="cd00067">
    <property type="entry name" value="GAL4"/>
    <property type="match status" value="1"/>
</dbReference>
<feature type="domain" description="Zn(2)-C6 fungal-type" evidence="9">
    <location>
        <begin position="28"/>
        <end position="56"/>
    </location>
</feature>
<dbReference type="SUPFAM" id="SSF57701">
    <property type="entry name" value="Zn2/Cys6 DNA-binding domain"/>
    <property type="match status" value="1"/>
</dbReference>
<dbReference type="PROSITE" id="PS50048">
    <property type="entry name" value="ZN2_CY6_FUNGAL_2"/>
    <property type="match status" value="1"/>
</dbReference>
<evidence type="ECO:0000256" key="5">
    <source>
        <dbReference type="ARBA" id="ARBA00023163"/>
    </source>
</evidence>
<dbReference type="AlphaFoldDB" id="A0A6A6DZ10"/>
<evidence type="ECO:0000256" key="3">
    <source>
        <dbReference type="ARBA" id="ARBA00023015"/>
    </source>
</evidence>
<proteinExistence type="predicted"/>
<keyword evidence="5" id="KW-0804">Transcription</keyword>
<evidence type="ECO:0000259" key="9">
    <source>
        <dbReference type="PROSITE" id="PS50048"/>
    </source>
</evidence>
<feature type="region of interest" description="Disordered" evidence="7">
    <location>
        <begin position="1"/>
        <end position="20"/>
    </location>
</feature>
<organism evidence="10 11">
    <name type="scientific">Zopfia rhizophila CBS 207.26</name>
    <dbReference type="NCBI Taxonomy" id="1314779"/>
    <lineage>
        <taxon>Eukaryota</taxon>
        <taxon>Fungi</taxon>
        <taxon>Dikarya</taxon>
        <taxon>Ascomycota</taxon>
        <taxon>Pezizomycotina</taxon>
        <taxon>Dothideomycetes</taxon>
        <taxon>Dothideomycetes incertae sedis</taxon>
        <taxon>Zopfiaceae</taxon>
        <taxon>Zopfia</taxon>
    </lineage>
</organism>
<evidence type="ECO:0000256" key="7">
    <source>
        <dbReference type="SAM" id="MobiDB-lite"/>
    </source>
</evidence>
<keyword evidence="2" id="KW-0862">Zinc</keyword>
<keyword evidence="11" id="KW-1185">Reference proteome</keyword>
<evidence type="ECO:0000256" key="6">
    <source>
        <dbReference type="ARBA" id="ARBA00023242"/>
    </source>
</evidence>